<dbReference type="PROSITE" id="PS50995">
    <property type="entry name" value="HTH_MARR_2"/>
    <property type="match status" value="1"/>
</dbReference>
<sequence>MLQPAPCQPHLPESLDLTDTDYEALAEFRHTMRGFLHFSEAAANNVGLMPQQHQALLAIRAARGRQISVGELADRLLLRPHSVTGLVDRLVRLGLIVRQPSEADRRRVVLGLTKNAETTLAKLTLAHRTELLRIRPVLAGLLEQIAFLNSP</sequence>
<evidence type="ECO:0000256" key="2">
    <source>
        <dbReference type="ARBA" id="ARBA00023125"/>
    </source>
</evidence>
<evidence type="ECO:0000256" key="1">
    <source>
        <dbReference type="ARBA" id="ARBA00023015"/>
    </source>
</evidence>
<keyword evidence="1" id="KW-0805">Transcription regulation</keyword>
<keyword evidence="2" id="KW-0238">DNA-binding</keyword>
<dbReference type="Gene3D" id="1.10.10.10">
    <property type="entry name" value="Winged helix-like DNA-binding domain superfamily/Winged helix DNA-binding domain"/>
    <property type="match status" value="1"/>
</dbReference>
<dbReference type="Pfam" id="PF12802">
    <property type="entry name" value="MarR_2"/>
    <property type="match status" value="1"/>
</dbReference>
<dbReference type="InterPro" id="IPR036390">
    <property type="entry name" value="WH_DNA-bd_sf"/>
</dbReference>
<comment type="caution">
    <text evidence="5">The sequence shown here is derived from an EMBL/GenBank/DDBJ whole genome shotgun (WGS) entry which is preliminary data.</text>
</comment>
<evidence type="ECO:0000256" key="3">
    <source>
        <dbReference type="ARBA" id="ARBA00023163"/>
    </source>
</evidence>
<gene>
    <name evidence="5" type="ORF">GTZ99_11665</name>
</gene>
<name>A0ABW9XF92_9SPHN</name>
<dbReference type="InterPro" id="IPR039422">
    <property type="entry name" value="MarR/SlyA-like"/>
</dbReference>
<protein>
    <submittedName>
        <fullName evidence="5">MarR family transcriptional regulator</fullName>
    </submittedName>
</protein>
<feature type="domain" description="HTH marR-type" evidence="4">
    <location>
        <begin position="18"/>
        <end position="151"/>
    </location>
</feature>
<evidence type="ECO:0000259" key="4">
    <source>
        <dbReference type="PROSITE" id="PS50995"/>
    </source>
</evidence>
<dbReference type="InterPro" id="IPR000835">
    <property type="entry name" value="HTH_MarR-typ"/>
</dbReference>
<dbReference type="Proteomes" id="UP000753724">
    <property type="component" value="Unassembled WGS sequence"/>
</dbReference>
<dbReference type="PANTHER" id="PTHR33164:SF43">
    <property type="entry name" value="HTH-TYPE TRANSCRIPTIONAL REPRESSOR YETL"/>
    <property type="match status" value="1"/>
</dbReference>
<evidence type="ECO:0000313" key="5">
    <source>
        <dbReference type="EMBL" id="NBC37214.1"/>
    </source>
</evidence>
<evidence type="ECO:0000313" key="6">
    <source>
        <dbReference type="Proteomes" id="UP000753724"/>
    </source>
</evidence>
<keyword evidence="3" id="KW-0804">Transcription</keyword>
<reference evidence="6" key="1">
    <citation type="submission" date="2020-01" db="EMBL/GenBank/DDBJ databases">
        <title>Sphingomonas sp. strain CSW-10.</title>
        <authorList>
            <person name="Chen W.-M."/>
        </authorList>
    </citation>
    <scope>NUCLEOTIDE SEQUENCE [LARGE SCALE GENOMIC DNA]</scope>
    <source>
        <strain evidence="6">FSY-8</strain>
    </source>
</reference>
<dbReference type="PROSITE" id="PS01117">
    <property type="entry name" value="HTH_MARR_1"/>
    <property type="match status" value="1"/>
</dbReference>
<accession>A0ABW9XF92</accession>
<dbReference type="PANTHER" id="PTHR33164">
    <property type="entry name" value="TRANSCRIPTIONAL REGULATOR, MARR FAMILY"/>
    <property type="match status" value="1"/>
</dbReference>
<dbReference type="InterPro" id="IPR023187">
    <property type="entry name" value="Tscrpt_reg_MarR-type_CS"/>
</dbReference>
<organism evidence="5 6">
    <name type="scientific">Novosphingobium ovatum</name>
    <dbReference type="NCBI Taxonomy" id="1908523"/>
    <lineage>
        <taxon>Bacteria</taxon>
        <taxon>Pseudomonadati</taxon>
        <taxon>Pseudomonadota</taxon>
        <taxon>Alphaproteobacteria</taxon>
        <taxon>Sphingomonadales</taxon>
        <taxon>Sphingomonadaceae</taxon>
        <taxon>Novosphingobium</taxon>
    </lineage>
</organism>
<dbReference type="EMBL" id="JAAAPO010000004">
    <property type="protein sequence ID" value="NBC37214.1"/>
    <property type="molecule type" value="Genomic_DNA"/>
</dbReference>
<proteinExistence type="predicted"/>
<dbReference type="InterPro" id="IPR036388">
    <property type="entry name" value="WH-like_DNA-bd_sf"/>
</dbReference>
<keyword evidence="6" id="KW-1185">Reference proteome</keyword>
<dbReference type="SMART" id="SM00347">
    <property type="entry name" value="HTH_MARR"/>
    <property type="match status" value="1"/>
</dbReference>
<dbReference type="SUPFAM" id="SSF46785">
    <property type="entry name" value="Winged helix' DNA-binding domain"/>
    <property type="match status" value="1"/>
</dbReference>
<dbReference type="RefSeq" id="WP_161719035.1">
    <property type="nucleotide sequence ID" value="NZ_JAAAPO010000004.1"/>
</dbReference>